<evidence type="ECO:0000313" key="4">
    <source>
        <dbReference type="Proteomes" id="UP000183447"/>
    </source>
</evidence>
<protein>
    <submittedName>
        <fullName evidence="3">Uncharacterized SAM-binding protein YcdF, DUF218 family</fullName>
    </submittedName>
</protein>
<feature type="transmembrane region" description="Helical" evidence="1">
    <location>
        <begin position="12"/>
        <end position="34"/>
    </location>
</feature>
<dbReference type="GO" id="GO:0005886">
    <property type="term" value="C:plasma membrane"/>
    <property type="evidence" value="ECO:0007669"/>
    <property type="project" value="TreeGrafter"/>
</dbReference>
<dbReference type="InterPro" id="IPR051599">
    <property type="entry name" value="Cell_Envelope_Assoc"/>
</dbReference>
<feature type="domain" description="DUF218" evidence="2">
    <location>
        <begin position="82"/>
        <end position="251"/>
    </location>
</feature>
<dbReference type="AlphaFoldDB" id="A0A1K2HSB6"/>
<dbReference type="Proteomes" id="UP000183447">
    <property type="component" value="Unassembled WGS sequence"/>
</dbReference>
<reference evidence="3 4" key="1">
    <citation type="submission" date="2016-11" db="EMBL/GenBank/DDBJ databases">
        <authorList>
            <person name="Jaros S."/>
            <person name="Januszkiewicz K."/>
            <person name="Wedrychowicz H."/>
        </authorList>
    </citation>
    <scope>NUCLEOTIDE SEQUENCE [LARGE SCALE GENOMIC DNA]</scope>
    <source>
        <strain evidence="3 4">ATCC 23634</strain>
    </source>
</reference>
<feature type="transmembrane region" description="Helical" evidence="1">
    <location>
        <begin position="40"/>
        <end position="61"/>
    </location>
</feature>
<dbReference type="PANTHER" id="PTHR30336">
    <property type="entry name" value="INNER MEMBRANE PROTEIN, PROBABLE PERMEASE"/>
    <property type="match status" value="1"/>
</dbReference>
<dbReference type="PANTHER" id="PTHR30336:SF4">
    <property type="entry name" value="ENVELOPE BIOGENESIS FACTOR ELYC"/>
    <property type="match status" value="1"/>
</dbReference>
<dbReference type="Gene3D" id="3.40.50.620">
    <property type="entry name" value="HUPs"/>
    <property type="match status" value="1"/>
</dbReference>
<dbReference type="Pfam" id="PF02698">
    <property type="entry name" value="DUF218"/>
    <property type="match status" value="1"/>
</dbReference>
<dbReference type="InterPro" id="IPR003848">
    <property type="entry name" value="DUF218"/>
</dbReference>
<keyword evidence="1" id="KW-0472">Membrane</keyword>
<keyword evidence="1" id="KW-1133">Transmembrane helix</keyword>
<proteinExistence type="predicted"/>
<organism evidence="3 4">
    <name type="scientific">Devosia enhydra</name>
    <dbReference type="NCBI Taxonomy" id="665118"/>
    <lineage>
        <taxon>Bacteria</taxon>
        <taxon>Pseudomonadati</taxon>
        <taxon>Pseudomonadota</taxon>
        <taxon>Alphaproteobacteria</taxon>
        <taxon>Hyphomicrobiales</taxon>
        <taxon>Devosiaceae</taxon>
        <taxon>Devosia</taxon>
    </lineage>
</organism>
<name>A0A1K2HSB6_9HYPH</name>
<dbReference type="GO" id="GO:0043164">
    <property type="term" value="P:Gram-negative-bacterium-type cell wall biogenesis"/>
    <property type="evidence" value="ECO:0007669"/>
    <property type="project" value="TreeGrafter"/>
</dbReference>
<sequence>MDNVIFVVSRVAGTFLKVETLLLLLIVLAAILAFTGRRRAAGWLAGMSAVLLLVLGMLPIGDLLMRPLEARYPAQPVLDRVDGIVVLGGGEDLTATRFWGVPSLGEAADRHVAAATIALRYPEARIIFSGGSNRLRDLGGAEVTEGAIARATLTGLGVAPERLAVDETARNTTENARSALALAAPAEGEVWLLVTSAFHMPRAMQSFAAAGWQGIVAYPVDFRSSSFVDGIDWRLARNLMLINSALREWIGQLAYAVTGR</sequence>
<dbReference type="EMBL" id="FPKU01000001">
    <property type="protein sequence ID" value="SFZ80676.1"/>
    <property type="molecule type" value="Genomic_DNA"/>
</dbReference>
<evidence type="ECO:0000256" key="1">
    <source>
        <dbReference type="SAM" id="Phobius"/>
    </source>
</evidence>
<evidence type="ECO:0000259" key="2">
    <source>
        <dbReference type="Pfam" id="PF02698"/>
    </source>
</evidence>
<dbReference type="CDD" id="cd06259">
    <property type="entry name" value="YdcF-like"/>
    <property type="match status" value="1"/>
</dbReference>
<dbReference type="RefSeq" id="WP_072338444.1">
    <property type="nucleotide sequence ID" value="NZ_FPKU01000001.1"/>
</dbReference>
<dbReference type="STRING" id="665118.SAMN02983003_0062"/>
<dbReference type="GO" id="GO:0000270">
    <property type="term" value="P:peptidoglycan metabolic process"/>
    <property type="evidence" value="ECO:0007669"/>
    <property type="project" value="TreeGrafter"/>
</dbReference>
<evidence type="ECO:0000313" key="3">
    <source>
        <dbReference type="EMBL" id="SFZ80676.1"/>
    </source>
</evidence>
<accession>A0A1K2HSB6</accession>
<keyword evidence="4" id="KW-1185">Reference proteome</keyword>
<keyword evidence="1" id="KW-0812">Transmembrane</keyword>
<dbReference type="InterPro" id="IPR014729">
    <property type="entry name" value="Rossmann-like_a/b/a_fold"/>
</dbReference>
<gene>
    <name evidence="3" type="ORF">SAMN02983003_0062</name>
</gene>